<keyword evidence="2" id="KW-1185">Reference proteome</keyword>
<comment type="caution">
    <text evidence="1">The sequence shown here is derived from an EMBL/GenBank/DDBJ whole genome shotgun (WGS) entry which is preliminary data.</text>
</comment>
<dbReference type="RefSeq" id="WP_228873796.1">
    <property type="nucleotide sequence ID" value="NZ_JAHUVW010000004.1"/>
</dbReference>
<dbReference type="EMBL" id="JAHUVW010000004">
    <property type="protein sequence ID" value="MBV7674076.1"/>
    <property type="molecule type" value="Genomic_DNA"/>
</dbReference>
<reference evidence="1 2" key="1">
    <citation type="submission" date="2021-07" db="EMBL/GenBank/DDBJ databases">
        <title>Sequencing Streptomyces halstedii LGO-A4 genome an citrus endophytic actinomycete.</title>
        <authorList>
            <person name="Samborskyy M."/>
            <person name="Scott N."/>
            <person name="Deglau R."/>
            <person name="Dickens S."/>
            <person name="Oliveira L.G."/>
        </authorList>
    </citation>
    <scope>NUCLEOTIDE SEQUENCE [LARGE SCALE GENOMIC DNA]</scope>
    <source>
        <strain evidence="1 2">LGO-A4</strain>
    </source>
</reference>
<sequence length="89" mass="9713">MEYTIIGDWYDCYDLSSAFAVVAEGRNFQEAKAKAAEAVLKHFPHRAEGEEGETEETFWGGDNGAYIVAAFEGDLSAQAIEAATFELIA</sequence>
<name>A0ABS6U1A6_STRHA</name>
<protein>
    <submittedName>
        <fullName evidence="1">Uncharacterized protein</fullName>
    </submittedName>
</protein>
<organism evidence="1 2">
    <name type="scientific">Streptomyces halstedii</name>
    <dbReference type="NCBI Taxonomy" id="1944"/>
    <lineage>
        <taxon>Bacteria</taxon>
        <taxon>Bacillati</taxon>
        <taxon>Actinomycetota</taxon>
        <taxon>Actinomycetes</taxon>
        <taxon>Kitasatosporales</taxon>
        <taxon>Streptomycetaceae</taxon>
        <taxon>Streptomyces</taxon>
    </lineage>
</organism>
<dbReference type="Proteomes" id="UP000735541">
    <property type="component" value="Unassembled WGS sequence"/>
</dbReference>
<accession>A0ABS6U1A6</accession>
<evidence type="ECO:0000313" key="2">
    <source>
        <dbReference type="Proteomes" id="UP000735541"/>
    </source>
</evidence>
<gene>
    <name evidence="1" type="ORF">STHAL_32025</name>
</gene>
<evidence type="ECO:0000313" key="1">
    <source>
        <dbReference type="EMBL" id="MBV7674076.1"/>
    </source>
</evidence>
<proteinExistence type="predicted"/>